<dbReference type="EMBL" id="CAKOGP040002147">
    <property type="protein sequence ID" value="CAJ1963552.1"/>
    <property type="molecule type" value="Genomic_DNA"/>
</dbReference>
<sequence>MVPFGTLLANDHGAGLSLQFGEPQYHSWEDSPCSPAKSRLDSRDFITIPLENIMIRDPYDQDEHEFDCGLPSITRDSNYSLEIDDCERGCSSLPMSLPLRNLTADESSNGKQSLPITESSRVAFSKQVECFQIDTLDSYSQEEYDAMWYTPEETQSIRRESVKTLKVMLGEAPLEQDDVVCFRGLEYKAGHPFQARQSRKALTRNSVLDEQALNKDLKVYNPEAIAEVSRQRSAPSVAAAIEAAHRDHTQDCDQWMYYFDEDEWTFSNEIAKVSWLHAALPIAPKLSYFKMLRSNHRTPITV</sequence>
<evidence type="ECO:0000313" key="2">
    <source>
        <dbReference type="Proteomes" id="UP001295423"/>
    </source>
</evidence>
<comment type="caution">
    <text evidence="1">The sequence shown here is derived from an EMBL/GenBank/DDBJ whole genome shotgun (WGS) entry which is preliminary data.</text>
</comment>
<evidence type="ECO:0000313" key="1">
    <source>
        <dbReference type="EMBL" id="CAJ1963552.1"/>
    </source>
</evidence>
<gene>
    <name evidence="1" type="ORF">CYCCA115_LOCUS20219</name>
</gene>
<organism evidence="1 2">
    <name type="scientific">Cylindrotheca closterium</name>
    <dbReference type="NCBI Taxonomy" id="2856"/>
    <lineage>
        <taxon>Eukaryota</taxon>
        <taxon>Sar</taxon>
        <taxon>Stramenopiles</taxon>
        <taxon>Ochrophyta</taxon>
        <taxon>Bacillariophyta</taxon>
        <taxon>Bacillariophyceae</taxon>
        <taxon>Bacillariophycidae</taxon>
        <taxon>Bacillariales</taxon>
        <taxon>Bacillariaceae</taxon>
        <taxon>Cylindrotheca</taxon>
    </lineage>
</organism>
<name>A0AAD2G5A9_9STRA</name>
<dbReference type="AlphaFoldDB" id="A0AAD2G5A9"/>
<dbReference type="Proteomes" id="UP001295423">
    <property type="component" value="Unassembled WGS sequence"/>
</dbReference>
<accession>A0AAD2G5A9</accession>
<protein>
    <submittedName>
        <fullName evidence="1">Uncharacterized protein</fullName>
    </submittedName>
</protein>
<keyword evidence="2" id="KW-1185">Reference proteome</keyword>
<reference evidence="1" key="1">
    <citation type="submission" date="2023-08" db="EMBL/GenBank/DDBJ databases">
        <authorList>
            <person name="Audoor S."/>
            <person name="Bilcke G."/>
        </authorList>
    </citation>
    <scope>NUCLEOTIDE SEQUENCE</scope>
</reference>
<proteinExistence type="predicted"/>